<dbReference type="RefSeq" id="WP_400188808.1">
    <property type="nucleotide sequence ID" value="NZ_JBGORX010000011.1"/>
</dbReference>
<comment type="caution">
    <text evidence="8">The sequence shown here is derived from an EMBL/GenBank/DDBJ whole genome shotgun (WGS) entry which is preliminary data.</text>
</comment>
<dbReference type="InterPro" id="IPR005498">
    <property type="entry name" value="T4SS_VirB10/TraB/TrbI"/>
</dbReference>
<evidence type="ECO:0000256" key="1">
    <source>
        <dbReference type="ARBA" id="ARBA00004167"/>
    </source>
</evidence>
<dbReference type="CDD" id="cd16429">
    <property type="entry name" value="VirB10"/>
    <property type="match status" value="1"/>
</dbReference>
<dbReference type="Gene3D" id="2.40.128.260">
    <property type="entry name" value="Type IV secretion system, VirB10/TraB/TrbI"/>
    <property type="match status" value="1"/>
</dbReference>
<keyword evidence="4 7" id="KW-1133">Transmembrane helix</keyword>
<organism evidence="8 9">
    <name type="scientific">Legionella lytica</name>
    <dbReference type="NCBI Taxonomy" id="96232"/>
    <lineage>
        <taxon>Bacteria</taxon>
        <taxon>Pseudomonadati</taxon>
        <taxon>Pseudomonadota</taxon>
        <taxon>Gammaproteobacteria</taxon>
        <taxon>Legionellales</taxon>
        <taxon>Legionellaceae</taxon>
        <taxon>Legionella</taxon>
    </lineage>
</organism>
<evidence type="ECO:0000256" key="6">
    <source>
        <dbReference type="SAM" id="MobiDB-lite"/>
    </source>
</evidence>
<keyword evidence="3 7" id="KW-0812">Transmembrane</keyword>
<comment type="similarity">
    <text evidence="2">Belongs to the TrbI/VirB10 family.</text>
</comment>
<feature type="region of interest" description="Disordered" evidence="6">
    <location>
        <begin position="148"/>
        <end position="169"/>
    </location>
</feature>
<name>A0ABW8DDS8_9GAMM</name>
<evidence type="ECO:0000256" key="5">
    <source>
        <dbReference type="ARBA" id="ARBA00023136"/>
    </source>
</evidence>
<keyword evidence="5 7" id="KW-0472">Membrane</keyword>
<keyword evidence="9" id="KW-1185">Reference proteome</keyword>
<evidence type="ECO:0000256" key="2">
    <source>
        <dbReference type="ARBA" id="ARBA00010265"/>
    </source>
</evidence>
<comment type="subcellular location">
    <subcellularLocation>
        <location evidence="1">Membrane</location>
        <topology evidence="1">Single-pass membrane protein</topology>
    </subcellularLocation>
</comment>
<accession>A0ABW8DDS8</accession>
<feature type="transmembrane region" description="Helical" evidence="7">
    <location>
        <begin position="30"/>
        <end position="50"/>
    </location>
</feature>
<evidence type="ECO:0000313" key="8">
    <source>
        <dbReference type="EMBL" id="MFJ1269996.1"/>
    </source>
</evidence>
<evidence type="ECO:0000256" key="3">
    <source>
        <dbReference type="ARBA" id="ARBA00022692"/>
    </source>
</evidence>
<evidence type="ECO:0000313" key="9">
    <source>
        <dbReference type="Proteomes" id="UP001615550"/>
    </source>
</evidence>
<gene>
    <name evidence="8" type="ORF">ACD661_15665</name>
</gene>
<protein>
    <submittedName>
        <fullName evidence="8">TrbI/VirB10 family protein</fullName>
    </submittedName>
</protein>
<reference evidence="8 9" key="1">
    <citation type="submission" date="2024-08" db="EMBL/GenBank/DDBJ databases">
        <title>Draft Genome Sequence of Legionella lytica strain DSB2004, Isolated From a Fire Sprinkler System.</title>
        <authorList>
            <person name="Everhart A.D."/>
            <person name="Kidane D.T."/>
            <person name="Farone A.L."/>
            <person name="Farone M.B."/>
        </authorList>
    </citation>
    <scope>NUCLEOTIDE SEQUENCE [LARGE SCALE GENOMIC DNA]</scope>
    <source>
        <strain evidence="8 9">DSB2004</strain>
    </source>
</reference>
<dbReference type="Pfam" id="PF03743">
    <property type="entry name" value="TrbI"/>
    <property type="match status" value="1"/>
</dbReference>
<dbReference type="InterPro" id="IPR042217">
    <property type="entry name" value="T4SS_VirB10/TrbI"/>
</dbReference>
<evidence type="ECO:0000256" key="7">
    <source>
        <dbReference type="SAM" id="Phobius"/>
    </source>
</evidence>
<evidence type="ECO:0000256" key="4">
    <source>
        <dbReference type="ARBA" id="ARBA00022989"/>
    </source>
</evidence>
<feature type="compositionally biased region" description="Polar residues" evidence="6">
    <location>
        <begin position="152"/>
        <end position="169"/>
    </location>
</feature>
<dbReference type="Proteomes" id="UP001615550">
    <property type="component" value="Unassembled WGS sequence"/>
</dbReference>
<sequence length="386" mass="42312">MNNHSKPDHDAETQLSDEPILKDAPAPKKWPWLIAAVVIVVIVMSLQWGTRLLMNHVTHKKQANTTAFTDDTNPTFKALPLPVTEKPRVASVPRPKKRRIEPPQISQVDPDDELRRARLIARLQEHKKMRDEEEEMIQSSAVLNIGVGAHPTPTQSQSPANGPSEGINPNPNVAFLRSVSNQPVDEVNAGLFGDLRFRIRKGKILRGVTESAIDSDLPGMIRGHVTEDVYGDQGEINLIPNGTGLIGEYRSGELRNGQVTLYVVWTRLQLSNGIYVTLDSPGSDPLGRAGMTGPVNHHYLQRYGSSLLTSIVSAGAATWGVSSNDRYNSEAAYRQGVSASLSQTASRELQQNASIQNTILPPQGTEISIMVNKDISFEDVLTNQEG</sequence>
<feature type="region of interest" description="Disordered" evidence="6">
    <location>
        <begin position="87"/>
        <end position="107"/>
    </location>
</feature>
<proteinExistence type="inferred from homology"/>
<dbReference type="EMBL" id="JBGORX010000011">
    <property type="protein sequence ID" value="MFJ1269996.1"/>
    <property type="molecule type" value="Genomic_DNA"/>
</dbReference>